<dbReference type="AlphaFoldDB" id="A0A4R2BR62"/>
<protein>
    <submittedName>
        <fullName evidence="1">Uncharacterized protein</fullName>
    </submittedName>
</protein>
<evidence type="ECO:0000313" key="2">
    <source>
        <dbReference type="Proteomes" id="UP000295043"/>
    </source>
</evidence>
<accession>A0A4R2BR62</accession>
<comment type="caution">
    <text evidence="1">The sequence shown here is derived from an EMBL/GenBank/DDBJ whole genome shotgun (WGS) entry which is preliminary data.</text>
</comment>
<proteinExistence type="predicted"/>
<evidence type="ECO:0000313" key="1">
    <source>
        <dbReference type="EMBL" id="TCN30138.1"/>
    </source>
</evidence>
<reference evidence="1 2" key="1">
    <citation type="submission" date="2019-03" db="EMBL/GenBank/DDBJ databases">
        <title>Genomic Encyclopedia of Type Strains, Phase IV (KMG-V): Genome sequencing to study the core and pangenomes of soil and plant-associated prokaryotes.</title>
        <authorList>
            <person name="Whitman W."/>
        </authorList>
    </citation>
    <scope>NUCLEOTIDE SEQUENCE [LARGE SCALE GENOMIC DNA]</scope>
    <source>
        <strain evidence="1 2">23C40</strain>
    </source>
</reference>
<dbReference type="Proteomes" id="UP000295043">
    <property type="component" value="Unassembled WGS sequence"/>
</dbReference>
<dbReference type="EMBL" id="SLVU01000008">
    <property type="protein sequence ID" value="TCN30138.1"/>
    <property type="molecule type" value="Genomic_DNA"/>
</dbReference>
<dbReference type="RefSeq" id="WP_132075489.1">
    <property type="nucleotide sequence ID" value="NZ_SLVU01000008.1"/>
</dbReference>
<gene>
    <name evidence="1" type="ORF">EV184_1084</name>
</gene>
<name>A0A4R2BR62_9HYPH</name>
<sequence length="276" mass="30612">MDRYEQLLARYPEKWSKDPSKGALTNALHTARGLSVRMVKQGEELRKPGTLTPKGLNEQLRSFASKQVIPDLRRAAFSTDQVRASLDARRAALSVPLPDKSDFSAAVLRMDIRGWLKQLRSAELMAVLADDGVSDLVLQAAFEVPPGMIGVTPKMIADIRRKVERDRHGDALDEILEGQEAVKIVDIMIQLAVGDVRRETGFDVESNKAFDEWMASVSAPIDREMVSEAERRKIMAAADNGGSKERTQRKFDALVLNKYEVVGGALVYHDPELNAA</sequence>
<organism evidence="1 2">
    <name type="scientific">Sinorhizobium americanum</name>
    <dbReference type="NCBI Taxonomy" id="194963"/>
    <lineage>
        <taxon>Bacteria</taxon>
        <taxon>Pseudomonadati</taxon>
        <taxon>Pseudomonadota</taxon>
        <taxon>Alphaproteobacteria</taxon>
        <taxon>Hyphomicrobiales</taxon>
        <taxon>Rhizobiaceae</taxon>
        <taxon>Sinorhizobium/Ensifer group</taxon>
        <taxon>Sinorhizobium</taxon>
    </lineage>
</organism>